<keyword evidence="1" id="KW-0472">Membrane</keyword>
<dbReference type="EMBL" id="BASZ01000009">
    <property type="protein sequence ID" value="GAD50454.1"/>
    <property type="molecule type" value="Genomic_DNA"/>
</dbReference>
<dbReference type="InterPro" id="IPR012373">
    <property type="entry name" value="Ferrdict_sens_TM"/>
</dbReference>
<keyword evidence="4" id="KW-1185">Reference proteome</keyword>
<dbReference type="PANTHER" id="PTHR30273">
    <property type="entry name" value="PERIPLASMIC SIGNAL SENSOR AND SIGMA FACTOR ACTIVATOR FECR-RELATED"/>
    <property type="match status" value="1"/>
</dbReference>
<evidence type="ECO:0000259" key="2">
    <source>
        <dbReference type="Pfam" id="PF04773"/>
    </source>
</evidence>
<keyword evidence="1" id="KW-0812">Transmembrane</keyword>
<accession>U2ZYJ8</accession>
<dbReference type="Pfam" id="PF04773">
    <property type="entry name" value="FecR"/>
    <property type="match status" value="1"/>
</dbReference>
<dbReference type="PANTHER" id="PTHR30273:SF2">
    <property type="entry name" value="PROTEIN FECR"/>
    <property type="match status" value="1"/>
</dbReference>
<feature type="domain" description="FecR protein" evidence="2">
    <location>
        <begin position="121"/>
        <end position="211"/>
    </location>
</feature>
<evidence type="ECO:0000313" key="3">
    <source>
        <dbReference type="EMBL" id="GAD50454.1"/>
    </source>
</evidence>
<protein>
    <submittedName>
        <fullName evidence="3">Putative anti-sigma factor</fullName>
    </submittedName>
</protein>
<keyword evidence="1" id="KW-1133">Transmembrane helix</keyword>
<dbReference type="OrthoDB" id="7346218at2"/>
<dbReference type="eggNOG" id="COG3712">
    <property type="taxonomic scope" value="Bacteria"/>
</dbReference>
<gene>
    <name evidence="3" type="ORF">NT2_09_00620</name>
</gene>
<evidence type="ECO:0000313" key="4">
    <source>
        <dbReference type="Proteomes" id="UP000016568"/>
    </source>
</evidence>
<proteinExistence type="predicted"/>
<name>U2ZYJ8_9SPHN</name>
<dbReference type="Gene3D" id="2.60.120.1440">
    <property type="match status" value="1"/>
</dbReference>
<dbReference type="InterPro" id="IPR006860">
    <property type="entry name" value="FecR"/>
</dbReference>
<evidence type="ECO:0000256" key="1">
    <source>
        <dbReference type="SAM" id="Phobius"/>
    </source>
</evidence>
<sequence>MNMQDQGANIREEARRWVIATRDPSFDGWDRMADWLEQDAAHLSAYEEALDLDAWAGDALATIPFAAHEGRHAGDHADTDNVVAFTPPARSRRWFLGAGMAAAIVAALGAWAVVERMDSNTIMTQPGERRTLQLADGSRVILNGGTTLRLDETNPRLVELAQGEALFEVRHDDSDPFVVMAGTTRLVDAGTIFNVQSEHGLVDVAVAHGAVIYEPGAREIRLDAGDALHRSTKDAEPVLRKASTETVGSWQSGVLQYDNIPLDVVARDLERNTGLQVRPEAGIEKLRFTGTLTVAGTPQQVFARIGPLLGVRFAPDGSAWKMIPANGSRP</sequence>
<reference evidence="3 4" key="1">
    <citation type="submission" date="2013-09" db="EMBL/GenBank/DDBJ databases">
        <title>Whole genome shotgun sequence of Novosphingobium tardaugens NBRC 16725.</title>
        <authorList>
            <person name="Isaki S."/>
            <person name="Hosoyama A."/>
            <person name="Tsuchikane K."/>
            <person name="Katsumata H."/>
            <person name="Ando Y."/>
            <person name="Yamazaki S."/>
            <person name="Fujita N."/>
        </authorList>
    </citation>
    <scope>NUCLEOTIDE SEQUENCE [LARGE SCALE GENOMIC DNA]</scope>
    <source>
        <strain evidence="3 4">NBRC 16725</strain>
    </source>
</reference>
<organism evidence="3 4">
    <name type="scientific">Caenibius tardaugens NBRC 16725</name>
    <dbReference type="NCBI Taxonomy" id="1219035"/>
    <lineage>
        <taxon>Bacteria</taxon>
        <taxon>Pseudomonadati</taxon>
        <taxon>Pseudomonadota</taxon>
        <taxon>Alphaproteobacteria</taxon>
        <taxon>Sphingomonadales</taxon>
        <taxon>Erythrobacteraceae</taxon>
        <taxon>Caenibius</taxon>
    </lineage>
</organism>
<dbReference type="KEGG" id="ntd:EGO55_05315"/>
<dbReference type="PIRSF" id="PIRSF018266">
    <property type="entry name" value="FecR"/>
    <property type="match status" value="1"/>
</dbReference>
<dbReference type="Proteomes" id="UP000016568">
    <property type="component" value="Unassembled WGS sequence"/>
</dbReference>
<feature type="transmembrane region" description="Helical" evidence="1">
    <location>
        <begin position="94"/>
        <end position="114"/>
    </location>
</feature>
<dbReference type="AlphaFoldDB" id="U2ZYJ8"/>
<dbReference type="GO" id="GO:0016989">
    <property type="term" value="F:sigma factor antagonist activity"/>
    <property type="evidence" value="ECO:0007669"/>
    <property type="project" value="TreeGrafter"/>
</dbReference>
<comment type="caution">
    <text evidence="3">The sequence shown here is derived from an EMBL/GenBank/DDBJ whole genome shotgun (WGS) entry which is preliminary data.</text>
</comment>